<evidence type="ECO:0000313" key="9">
    <source>
        <dbReference type="Proteomes" id="UP001324634"/>
    </source>
</evidence>
<dbReference type="PROSITE" id="PS51123">
    <property type="entry name" value="OMPA_2"/>
    <property type="match status" value="1"/>
</dbReference>
<dbReference type="Pfam" id="PF00691">
    <property type="entry name" value="OmpA"/>
    <property type="match status" value="1"/>
</dbReference>
<evidence type="ECO:0000259" key="7">
    <source>
        <dbReference type="PROSITE" id="PS51123"/>
    </source>
</evidence>
<keyword evidence="2 4" id="KW-0472">Membrane</keyword>
<dbReference type="GO" id="GO:0009279">
    <property type="term" value="C:cell outer membrane"/>
    <property type="evidence" value="ECO:0007669"/>
    <property type="project" value="UniProtKB-SubCell"/>
</dbReference>
<dbReference type="InterPro" id="IPR006665">
    <property type="entry name" value="OmpA-like"/>
</dbReference>
<dbReference type="PANTHER" id="PTHR30329:SF21">
    <property type="entry name" value="LIPOPROTEIN YIAD-RELATED"/>
    <property type="match status" value="1"/>
</dbReference>
<feature type="domain" description="OmpA-like" evidence="7">
    <location>
        <begin position="310"/>
        <end position="427"/>
    </location>
</feature>
<evidence type="ECO:0000256" key="6">
    <source>
        <dbReference type="SAM" id="Phobius"/>
    </source>
</evidence>
<dbReference type="InterPro" id="IPR006690">
    <property type="entry name" value="OMPA-like_CS"/>
</dbReference>
<keyword evidence="6" id="KW-1133">Transmembrane helix</keyword>
<feature type="compositionally biased region" description="Polar residues" evidence="5">
    <location>
        <begin position="223"/>
        <end position="257"/>
    </location>
</feature>
<reference evidence="8 9" key="1">
    <citation type="submission" date="2023-11" db="EMBL/GenBank/DDBJ databases">
        <title>Peredibacter starrii A3.12.</title>
        <authorList>
            <person name="Mitchell R.J."/>
        </authorList>
    </citation>
    <scope>NUCLEOTIDE SEQUENCE [LARGE SCALE GENOMIC DNA]</scope>
    <source>
        <strain evidence="8 9">A3.12</strain>
    </source>
</reference>
<dbReference type="PANTHER" id="PTHR30329">
    <property type="entry name" value="STATOR ELEMENT OF FLAGELLAR MOTOR COMPLEX"/>
    <property type="match status" value="1"/>
</dbReference>
<keyword evidence="3" id="KW-0998">Cell outer membrane</keyword>
<dbReference type="EMBL" id="CP139487">
    <property type="protein sequence ID" value="WPU64836.1"/>
    <property type="molecule type" value="Genomic_DNA"/>
</dbReference>
<evidence type="ECO:0000313" key="8">
    <source>
        <dbReference type="EMBL" id="WPU64836.1"/>
    </source>
</evidence>
<dbReference type="Pfam" id="PF06078">
    <property type="entry name" value="DUF937"/>
    <property type="match status" value="1"/>
</dbReference>
<dbReference type="PRINTS" id="PR01021">
    <property type="entry name" value="OMPADOMAIN"/>
</dbReference>
<evidence type="ECO:0000256" key="3">
    <source>
        <dbReference type="ARBA" id="ARBA00023237"/>
    </source>
</evidence>
<dbReference type="CDD" id="cd07185">
    <property type="entry name" value="OmpA_C-like"/>
    <property type="match status" value="1"/>
</dbReference>
<organism evidence="8 9">
    <name type="scientific">Peredibacter starrii</name>
    <dbReference type="NCBI Taxonomy" id="28202"/>
    <lineage>
        <taxon>Bacteria</taxon>
        <taxon>Pseudomonadati</taxon>
        <taxon>Bdellovibrionota</taxon>
        <taxon>Bacteriovoracia</taxon>
        <taxon>Bacteriovoracales</taxon>
        <taxon>Bacteriovoracaceae</taxon>
        <taxon>Peredibacter</taxon>
    </lineage>
</organism>
<keyword evidence="6" id="KW-0812">Transmembrane</keyword>
<dbReference type="InterPro" id="IPR036737">
    <property type="entry name" value="OmpA-like_sf"/>
</dbReference>
<dbReference type="KEGG" id="psti:SOO65_19260"/>
<dbReference type="InterPro" id="IPR006664">
    <property type="entry name" value="OMP_bac"/>
</dbReference>
<gene>
    <name evidence="8" type="ORF">SOO65_19260</name>
</gene>
<comment type="subcellular location">
    <subcellularLocation>
        <location evidence="1">Cell outer membrane</location>
    </subcellularLocation>
</comment>
<sequence>MVLSDNLMGLSQTFTSPDVVRRFSMLLGESEEKTRAGLKTAIPTLLMGIADKGATPEGAQKIANLAANHPLDPNSSANDLTETNLPEGNTVLNGIFGSGLTPMISRLGNFTGLNTSSVAKMLGLATPLVMGVIGNKVKKDNLNADGLMGFFGQQKYALAGLLPSSLGGGAAATSARGLGVRPYKTVGTKRYWFFAALAVLAVLIGLWFKSNNTIDQIPKAAITPTSPNVSSMPETTNVPAGTTSNTTAADLNSDTVNTSAAAPERTAAPAPATAQPTAKGQEATSIAASGTTGAAALSELSAFLKAGDAAAVPKRFSFKNLVFASSAAKLMPGAEAELDLIANAMKENGTATATIEGYTDNSGNAAANQILSENRAKEVKKQLVSRGIAENRITAVGKGSEGPIAPNETIEGRALNRRIEFVVTKIK</sequence>
<dbReference type="SUPFAM" id="SSF103088">
    <property type="entry name" value="OmpA-like"/>
    <property type="match status" value="1"/>
</dbReference>
<dbReference type="InterPro" id="IPR050330">
    <property type="entry name" value="Bact_OuterMem_StrucFunc"/>
</dbReference>
<dbReference type="RefSeq" id="WP_321394402.1">
    <property type="nucleotide sequence ID" value="NZ_CP139487.1"/>
</dbReference>
<dbReference type="AlphaFoldDB" id="A0AAX4HNI8"/>
<dbReference type="InterPro" id="IPR009282">
    <property type="entry name" value="DUF937"/>
</dbReference>
<dbReference type="Gene3D" id="3.30.1330.60">
    <property type="entry name" value="OmpA-like domain"/>
    <property type="match status" value="1"/>
</dbReference>
<evidence type="ECO:0000256" key="1">
    <source>
        <dbReference type="ARBA" id="ARBA00004442"/>
    </source>
</evidence>
<feature type="transmembrane region" description="Helical" evidence="6">
    <location>
        <begin position="191"/>
        <end position="208"/>
    </location>
</feature>
<evidence type="ECO:0000256" key="4">
    <source>
        <dbReference type="PROSITE-ProRule" id="PRU00473"/>
    </source>
</evidence>
<accession>A0AAX4HNI8</accession>
<proteinExistence type="predicted"/>
<name>A0AAX4HNI8_9BACT</name>
<feature type="compositionally biased region" description="Low complexity" evidence="5">
    <location>
        <begin position="258"/>
        <end position="286"/>
    </location>
</feature>
<evidence type="ECO:0000256" key="2">
    <source>
        <dbReference type="ARBA" id="ARBA00023136"/>
    </source>
</evidence>
<dbReference type="PROSITE" id="PS01068">
    <property type="entry name" value="OMPA_1"/>
    <property type="match status" value="1"/>
</dbReference>
<evidence type="ECO:0000256" key="5">
    <source>
        <dbReference type="SAM" id="MobiDB-lite"/>
    </source>
</evidence>
<dbReference type="Proteomes" id="UP001324634">
    <property type="component" value="Chromosome"/>
</dbReference>
<protein>
    <submittedName>
        <fullName evidence="8">OmpA family protein</fullName>
    </submittedName>
</protein>
<keyword evidence="9" id="KW-1185">Reference proteome</keyword>
<feature type="region of interest" description="Disordered" evidence="5">
    <location>
        <begin position="221"/>
        <end position="286"/>
    </location>
</feature>